<dbReference type="GeneID" id="27718530"/>
<dbReference type="OMA" id="MATEYGM"/>
<comment type="caution">
    <text evidence="3">The sequence shown here is derived from an EMBL/GenBank/DDBJ whole genome shotgun (WGS) entry which is preliminary data.</text>
</comment>
<dbReference type="VEuPathDB" id="FungiDB:SAPIO_CDS0378"/>
<dbReference type="HOGENOM" id="CLU_627237_0_0_1"/>
<dbReference type="EMBL" id="JOWA01000022">
    <property type="protein sequence ID" value="KEZ46576.1"/>
    <property type="molecule type" value="Genomic_DNA"/>
</dbReference>
<dbReference type="Proteomes" id="UP000028545">
    <property type="component" value="Unassembled WGS sequence"/>
</dbReference>
<sequence length="437" mass="50468">MDSSESLTLDRAIGHIEELERQNSELIMNIRRLQRDYNVITDTEIEDEYVKLQVSVDNWIRTLVREVRDQTGMSLSQVFRESIQSFHPTTIEMLFNVLASATSPDELYKMRANWQAHQAGWVAWFAKYTSSVHMILSLEIWKFLHEKIFLVKLPVGTRKHFGRLVTEMALADDVSSSDGKYLPRWRTETLRMFVESETFQVDREEAIKLRLDSLTRTFEQWPFMTDIKKDVLAPHLSSFEETVFRPAVDLHMEVRRSPTLYSFRKPAIFLGDSWDTVNSGYWRFKEISQWVDLVEGESAEDIFDCLVPGIYRVDNSGRTLQVSRPVMLVYDSRPSGSISPLWDHPPASVHRTYSYHSSAGTPWQNRDEEYGIDEVQISTASTQGEGRELASQAKSETGEHMDSFQMAQKLVATSKLNHAEIAETRTPEVIAKTIYFS</sequence>
<evidence type="ECO:0000313" key="4">
    <source>
        <dbReference type="Proteomes" id="UP000028545"/>
    </source>
</evidence>
<dbReference type="OrthoDB" id="4755094at2759"/>
<evidence type="ECO:0000256" key="2">
    <source>
        <dbReference type="SAM" id="MobiDB-lite"/>
    </source>
</evidence>
<organism evidence="3 4">
    <name type="scientific">Pseudallescheria apiosperma</name>
    <name type="common">Scedosporium apiospermum</name>
    <dbReference type="NCBI Taxonomy" id="563466"/>
    <lineage>
        <taxon>Eukaryota</taxon>
        <taxon>Fungi</taxon>
        <taxon>Dikarya</taxon>
        <taxon>Ascomycota</taxon>
        <taxon>Pezizomycotina</taxon>
        <taxon>Sordariomycetes</taxon>
        <taxon>Hypocreomycetidae</taxon>
        <taxon>Microascales</taxon>
        <taxon>Microascaceae</taxon>
        <taxon>Scedosporium</taxon>
    </lineage>
</organism>
<accession>A0A084GGW4</accession>
<dbReference type="RefSeq" id="XP_016646375.1">
    <property type="nucleotide sequence ID" value="XM_016783175.1"/>
</dbReference>
<evidence type="ECO:0000313" key="3">
    <source>
        <dbReference type="EMBL" id="KEZ46576.1"/>
    </source>
</evidence>
<dbReference type="AlphaFoldDB" id="A0A084GGW4"/>
<evidence type="ECO:0000256" key="1">
    <source>
        <dbReference type="SAM" id="Coils"/>
    </source>
</evidence>
<protein>
    <submittedName>
        <fullName evidence="3">Uncharacterized protein</fullName>
    </submittedName>
</protein>
<keyword evidence="1" id="KW-0175">Coiled coil</keyword>
<proteinExistence type="predicted"/>
<feature type="coiled-coil region" evidence="1">
    <location>
        <begin position="9"/>
        <end position="36"/>
    </location>
</feature>
<reference evidence="3 4" key="1">
    <citation type="journal article" date="2014" name="Genome Announc.">
        <title>Draft genome sequence of the pathogenic fungus Scedosporium apiospermum.</title>
        <authorList>
            <person name="Vandeputte P."/>
            <person name="Ghamrawi S."/>
            <person name="Rechenmann M."/>
            <person name="Iltis A."/>
            <person name="Giraud S."/>
            <person name="Fleury M."/>
            <person name="Thornton C."/>
            <person name="Delhaes L."/>
            <person name="Meyer W."/>
            <person name="Papon N."/>
            <person name="Bouchara J.P."/>
        </authorList>
    </citation>
    <scope>NUCLEOTIDE SEQUENCE [LARGE SCALE GENOMIC DNA]</scope>
    <source>
        <strain evidence="3 4">IHEM 14462</strain>
    </source>
</reference>
<keyword evidence="4" id="KW-1185">Reference proteome</keyword>
<dbReference type="KEGG" id="sapo:SAPIO_CDS0378"/>
<gene>
    <name evidence="3" type="ORF">SAPIO_CDS0378</name>
</gene>
<name>A0A084GGW4_PSEDA</name>
<feature type="region of interest" description="Disordered" evidence="2">
    <location>
        <begin position="380"/>
        <end position="401"/>
    </location>
</feature>